<gene>
    <name evidence="1" type="ORF">CGI_10000297</name>
</gene>
<evidence type="ECO:0000313" key="1">
    <source>
        <dbReference type="EMBL" id="EKC17725.1"/>
    </source>
</evidence>
<sequence>MDAKATIMRKRSAIKTETRGVKITDDVTKDNATLISRLSSDQRISSAWYFNGHVYGQHGKRRIRFDIFDDVTEKLREKQSRKYRITGIFTRC</sequence>
<dbReference type="InParanoid" id="K1PMM6"/>
<proteinExistence type="predicted"/>
<name>K1PMM6_MAGGI</name>
<reference evidence="1" key="1">
    <citation type="journal article" date="2012" name="Nature">
        <title>The oyster genome reveals stress adaptation and complexity of shell formation.</title>
        <authorList>
            <person name="Zhang G."/>
            <person name="Fang X."/>
            <person name="Guo X."/>
            <person name="Li L."/>
            <person name="Luo R."/>
            <person name="Xu F."/>
            <person name="Yang P."/>
            <person name="Zhang L."/>
            <person name="Wang X."/>
            <person name="Qi H."/>
            <person name="Xiong Z."/>
            <person name="Que H."/>
            <person name="Xie Y."/>
            <person name="Holland P.W."/>
            <person name="Paps J."/>
            <person name="Zhu Y."/>
            <person name="Wu F."/>
            <person name="Chen Y."/>
            <person name="Wang J."/>
            <person name="Peng C."/>
            <person name="Meng J."/>
            <person name="Yang L."/>
            <person name="Liu J."/>
            <person name="Wen B."/>
            <person name="Zhang N."/>
            <person name="Huang Z."/>
            <person name="Zhu Q."/>
            <person name="Feng Y."/>
            <person name="Mount A."/>
            <person name="Hedgecock D."/>
            <person name="Xu Z."/>
            <person name="Liu Y."/>
            <person name="Domazet-Loso T."/>
            <person name="Du Y."/>
            <person name="Sun X."/>
            <person name="Zhang S."/>
            <person name="Liu B."/>
            <person name="Cheng P."/>
            <person name="Jiang X."/>
            <person name="Li J."/>
            <person name="Fan D."/>
            <person name="Wang W."/>
            <person name="Fu W."/>
            <person name="Wang T."/>
            <person name="Wang B."/>
            <person name="Zhang J."/>
            <person name="Peng Z."/>
            <person name="Li Y."/>
            <person name="Li N."/>
            <person name="Wang J."/>
            <person name="Chen M."/>
            <person name="He Y."/>
            <person name="Tan F."/>
            <person name="Song X."/>
            <person name="Zheng Q."/>
            <person name="Huang R."/>
            <person name="Yang H."/>
            <person name="Du X."/>
            <person name="Chen L."/>
            <person name="Yang M."/>
            <person name="Gaffney P.M."/>
            <person name="Wang S."/>
            <person name="Luo L."/>
            <person name="She Z."/>
            <person name="Ming Y."/>
            <person name="Huang W."/>
            <person name="Zhang S."/>
            <person name="Huang B."/>
            <person name="Zhang Y."/>
            <person name="Qu T."/>
            <person name="Ni P."/>
            <person name="Miao G."/>
            <person name="Wang J."/>
            <person name="Wang Q."/>
            <person name="Steinberg C.E."/>
            <person name="Wang H."/>
            <person name="Li N."/>
            <person name="Qian L."/>
            <person name="Zhang G."/>
            <person name="Li Y."/>
            <person name="Yang H."/>
            <person name="Liu X."/>
            <person name="Wang J."/>
            <person name="Yin Y."/>
            <person name="Wang J."/>
        </authorList>
    </citation>
    <scope>NUCLEOTIDE SEQUENCE [LARGE SCALE GENOMIC DNA]</scope>
    <source>
        <strain evidence="1">05x7-T-G4-1.051#20</strain>
    </source>
</reference>
<dbReference type="HOGENOM" id="CLU_2415408_0_0_1"/>
<dbReference type="AlphaFoldDB" id="K1PMM6"/>
<protein>
    <submittedName>
        <fullName evidence="1">Uncharacterized protein</fullName>
    </submittedName>
</protein>
<dbReference type="EMBL" id="JH822071">
    <property type="protein sequence ID" value="EKC17725.1"/>
    <property type="molecule type" value="Genomic_DNA"/>
</dbReference>
<accession>K1PMM6</accession>
<organism evidence="1">
    <name type="scientific">Magallana gigas</name>
    <name type="common">Pacific oyster</name>
    <name type="synonym">Crassostrea gigas</name>
    <dbReference type="NCBI Taxonomy" id="29159"/>
    <lineage>
        <taxon>Eukaryota</taxon>
        <taxon>Metazoa</taxon>
        <taxon>Spiralia</taxon>
        <taxon>Lophotrochozoa</taxon>
        <taxon>Mollusca</taxon>
        <taxon>Bivalvia</taxon>
        <taxon>Autobranchia</taxon>
        <taxon>Pteriomorphia</taxon>
        <taxon>Ostreida</taxon>
        <taxon>Ostreoidea</taxon>
        <taxon>Ostreidae</taxon>
        <taxon>Magallana</taxon>
    </lineage>
</organism>